<keyword evidence="2" id="KW-0408">Iron</keyword>
<dbReference type="PANTHER" id="PTHR43432">
    <property type="entry name" value="SLR0285 PROTEIN"/>
    <property type="match status" value="1"/>
</dbReference>
<dbReference type="RefSeq" id="WP_146653892.1">
    <property type="nucleotide sequence ID" value="NZ_CP012333.1"/>
</dbReference>
<dbReference type="STRING" id="1391654.AKJ09_09732"/>
<dbReference type="SUPFAM" id="SSF102114">
    <property type="entry name" value="Radical SAM enzymes"/>
    <property type="match status" value="1"/>
</dbReference>
<evidence type="ECO:0000256" key="1">
    <source>
        <dbReference type="ARBA" id="ARBA00022723"/>
    </source>
</evidence>
<dbReference type="Gene3D" id="3.80.30.30">
    <property type="match status" value="1"/>
</dbReference>
<feature type="domain" description="Radical SAM core" evidence="5">
    <location>
        <begin position="50"/>
        <end position="287"/>
    </location>
</feature>
<dbReference type="Proteomes" id="UP000064967">
    <property type="component" value="Chromosome"/>
</dbReference>
<dbReference type="InterPro" id="IPR040086">
    <property type="entry name" value="MJ0683-like"/>
</dbReference>
<dbReference type="InterPro" id="IPR007197">
    <property type="entry name" value="rSAM"/>
</dbReference>
<dbReference type="InterPro" id="IPR006638">
    <property type="entry name" value="Elp3/MiaA/NifB-like_rSAM"/>
</dbReference>
<accession>A0A0K1QBE3</accession>
<dbReference type="KEGG" id="llu:AKJ09_09732"/>
<name>A0A0K1QBE3_9BACT</name>
<keyword evidence="7" id="KW-1185">Reference proteome</keyword>
<sequence>MRFLPVANPPNPFSSTTLEYDLADPEDLARAPLQIFEDHAKSILSGNDSPDIGFRWSVNPYRGCFHGCSYCYARPSHEYLSFGAGTDFERKIVVKPKAPELLREAFEKKSWKGELVVFSGITDCYQPVEASMKLTRGCVEACIEYRNPAGFITKSPVIERDVELLAELARVARCRVTVSIPFWDPDTAKAMEPYVTTPARRMRIVETLAKAGVPVGVSVSPIVPGLNDEDIPSVLEAAKDAGATHAFFVLLRLPGSVKAVFEQRLRDKLPLRAEKVLRRLREAHGGKLYDSRWAVRGSGEGVYAETISALFARTAKRLGLGADELSAFETATTFRRPNKAGKPDKNGQTSFGF</sequence>
<organism evidence="6 7">
    <name type="scientific">Labilithrix luteola</name>
    <dbReference type="NCBI Taxonomy" id="1391654"/>
    <lineage>
        <taxon>Bacteria</taxon>
        <taxon>Pseudomonadati</taxon>
        <taxon>Myxococcota</taxon>
        <taxon>Polyangia</taxon>
        <taxon>Polyangiales</taxon>
        <taxon>Labilitrichaceae</taxon>
        <taxon>Labilithrix</taxon>
    </lineage>
</organism>
<dbReference type="PROSITE" id="PS51918">
    <property type="entry name" value="RADICAL_SAM"/>
    <property type="match status" value="1"/>
</dbReference>
<keyword evidence="3" id="KW-0411">Iron-sulfur</keyword>
<protein>
    <submittedName>
        <fullName evidence="6">Radical SAM domain protein</fullName>
    </submittedName>
</protein>
<evidence type="ECO:0000256" key="3">
    <source>
        <dbReference type="ARBA" id="ARBA00023014"/>
    </source>
</evidence>
<feature type="region of interest" description="Disordered" evidence="4">
    <location>
        <begin position="334"/>
        <end position="353"/>
    </location>
</feature>
<dbReference type="InterPro" id="IPR058240">
    <property type="entry name" value="rSAM_sf"/>
</dbReference>
<evidence type="ECO:0000313" key="7">
    <source>
        <dbReference type="Proteomes" id="UP000064967"/>
    </source>
</evidence>
<dbReference type="PANTHER" id="PTHR43432:SF3">
    <property type="entry name" value="SLR0285 PROTEIN"/>
    <property type="match status" value="1"/>
</dbReference>
<dbReference type="EMBL" id="CP012333">
    <property type="protein sequence ID" value="AKV03069.1"/>
    <property type="molecule type" value="Genomic_DNA"/>
</dbReference>
<dbReference type="SFLD" id="SFLDS00029">
    <property type="entry name" value="Radical_SAM"/>
    <property type="match status" value="1"/>
</dbReference>
<proteinExistence type="predicted"/>
<dbReference type="SFLD" id="SFLDG01084">
    <property type="entry name" value="Uncharacterised_Radical_SAM_Su"/>
    <property type="match status" value="1"/>
</dbReference>
<evidence type="ECO:0000256" key="4">
    <source>
        <dbReference type="SAM" id="MobiDB-lite"/>
    </source>
</evidence>
<dbReference type="PATRIC" id="fig|1391654.3.peg.9855"/>
<evidence type="ECO:0000256" key="2">
    <source>
        <dbReference type="ARBA" id="ARBA00023004"/>
    </source>
</evidence>
<dbReference type="GO" id="GO:0003824">
    <property type="term" value="F:catalytic activity"/>
    <property type="evidence" value="ECO:0007669"/>
    <property type="project" value="InterPro"/>
</dbReference>
<dbReference type="Pfam" id="PF04055">
    <property type="entry name" value="Radical_SAM"/>
    <property type="match status" value="1"/>
</dbReference>
<dbReference type="GO" id="GO:0051536">
    <property type="term" value="F:iron-sulfur cluster binding"/>
    <property type="evidence" value="ECO:0007669"/>
    <property type="project" value="UniProtKB-KW"/>
</dbReference>
<keyword evidence="1" id="KW-0479">Metal-binding</keyword>
<dbReference type="CDD" id="cd01335">
    <property type="entry name" value="Radical_SAM"/>
    <property type="match status" value="1"/>
</dbReference>
<dbReference type="SMART" id="SM00729">
    <property type="entry name" value="Elp3"/>
    <property type="match status" value="1"/>
</dbReference>
<dbReference type="OrthoDB" id="9785699at2"/>
<dbReference type="NCBIfam" id="NF033668">
    <property type="entry name" value="rSAM_PA0069"/>
    <property type="match status" value="1"/>
</dbReference>
<reference evidence="6 7" key="1">
    <citation type="submission" date="2015-08" db="EMBL/GenBank/DDBJ databases">
        <authorList>
            <person name="Babu N.S."/>
            <person name="Beckwith C.J."/>
            <person name="Beseler K.G."/>
            <person name="Brison A."/>
            <person name="Carone J.V."/>
            <person name="Caskin T.P."/>
            <person name="Diamond M."/>
            <person name="Durham M.E."/>
            <person name="Foxe J.M."/>
            <person name="Go M."/>
            <person name="Henderson B.A."/>
            <person name="Jones I.B."/>
            <person name="McGettigan J.A."/>
            <person name="Micheletti S.J."/>
            <person name="Nasrallah M.E."/>
            <person name="Ortiz D."/>
            <person name="Piller C.R."/>
            <person name="Privatt S.R."/>
            <person name="Schneider S.L."/>
            <person name="Sharp S."/>
            <person name="Smith T.C."/>
            <person name="Stanton J.D."/>
            <person name="Ullery H.E."/>
            <person name="Wilson R.J."/>
            <person name="Serrano M.G."/>
            <person name="Buck G."/>
            <person name="Lee V."/>
            <person name="Wang Y."/>
            <person name="Carvalho R."/>
            <person name="Voegtly L."/>
            <person name="Shi R."/>
            <person name="Duckworth R."/>
            <person name="Johnson A."/>
            <person name="Loviza R."/>
            <person name="Walstead R."/>
            <person name="Shah Z."/>
            <person name="Kiflezghi M."/>
            <person name="Wade K."/>
            <person name="Ball S.L."/>
            <person name="Bradley K.W."/>
            <person name="Asai D.J."/>
            <person name="Bowman C.A."/>
            <person name="Russell D.A."/>
            <person name="Pope W.H."/>
            <person name="Jacobs-Sera D."/>
            <person name="Hendrix R.W."/>
            <person name="Hatfull G.F."/>
        </authorList>
    </citation>
    <scope>NUCLEOTIDE SEQUENCE [LARGE SCALE GENOMIC DNA]</scope>
    <source>
        <strain evidence="6 7">DSM 27648</strain>
    </source>
</reference>
<dbReference type="GO" id="GO:0046872">
    <property type="term" value="F:metal ion binding"/>
    <property type="evidence" value="ECO:0007669"/>
    <property type="project" value="UniProtKB-KW"/>
</dbReference>
<evidence type="ECO:0000259" key="5">
    <source>
        <dbReference type="PROSITE" id="PS51918"/>
    </source>
</evidence>
<evidence type="ECO:0000313" key="6">
    <source>
        <dbReference type="EMBL" id="AKV03069.1"/>
    </source>
</evidence>
<gene>
    <name evidence="6" type="ORF">AKJ09_09732</name>
</gene>
<dbReference type="AlphaFoldDB" id="A0A0K1QBE3"/>